<accession>A0ABR1A699</accession>
<comment type="similarity">
    <text evidence="1">Belongs to the ANT/ATPSC lysine N-methyltransferase family.</text>
</comment>
<evidence type="ECO:0000256" key="4">
    <source>
        <dbReference type="ARBA" id="ARBA00022691"/>
    </source>
</evidence>
<dbReference type="PANTHER" id="PTHR13610">
    <property type="entry name" value="METHYLTRANSFERASE DOMAIN-CONTAINING PROTEIN"/>
    <property type="match status" value="1"/>
</dbReference>
<evidence type="ECO:0000313" key="7">
    <source>
        <dbReference type="Proteomes" id="UP001369086"/>
    </source>
</evidence>
<keyword evidence="7" id="KW-1185">Reference proteome</keyword>
<keyword evidence="2" id="KW-0489">Methyltransferase</keyword>
<name>A0ABR1A699_HUSHU</name>
<protein>
    <submittedName>
        <fullName evidence="5">ATP synthase subunit C lysine N-methyltransferase-like isoform X1</fullName>
    </submittedName>
</protein>
<evidence type="ECO:0000256" key="1">
    <source>
        <dbReference type="ARBA" id="ARBA00010633"/>
    </source>
</evidence>
<dbReference type="InterPro" id="IPR026170">
    <property type="entry name" value="FAM173A/B"/>
</dbReference>
<dbReference type="Gene3D" id="3.40.50.150">
    <property type="entry name" value="Vaccinia Virus protein VP39"/>
    <property type="match status" value="1"/>
</dbReference>
<keyword evidence="4" id="KW-0949">S-adenosyl-L-methionine</keyword>
<dbReference type="EMBL" id="JAHFZB010000001">
    <property type="protein sequence ID" value="KAK6494715.1"/>
    <property type="molecule type" value="Genomic_DNA"/>
</dbReference>
<reference evidence="5 7" key="1">
    <citation type="submission" date="2021-05" db="EMBL/GenBank/DDBJ databases">
        <authorList>
            <person name="Zahm M."/>
            <person name="Klopp C."/>
            <person name="Cabau C."/>
            <person name="Kuhl H."/>
            <person name="Suciu R."/>
            <person name="Ciorpac M."/>
            <person name="Holostenco D."/>
            <person name="Gessner J."/>
            <person name="Wuertz S."/>
            <person name="Hohne C."/>
            <person name="Stock M."/>
            <person name="Gislard M."/>
            <person name="Lluch J."/>
            <person name="Milhes M."/>
            <person name="Lampietro C."/>
            <person name="Lopez Roques C."/>
            <person name="Donnadieu C."/>
            <person name="Du K."/>
            <person name="Schartl M."/>
            <person name="Guiguen Y."/>
        </authorList>
    </citation>
    <scope>NUCLEOTIDE SEQUENCE [LARGE SCALE GENOMIC DNA]</scope>
    <source>
        <strain evidence="5">Hh-F2</strain>
        <tissue evidence="5">Blood</tissue>
    </source>
</reference>
<organism evidence="5 7">
    <name type="scientific">Huso huso</name>
    <name type="common">Beluga</name>
    <name type="synonym">Acipenser huso</name>
    <dbReference type="NCBI Taxonomy" id="61971"/>
    <lineage>
        <taxon>Eukaryota</taxon>
        <taxon>Metazoa</taxon>
        <taxon>Chordata</taxon>
        <taxon>Craniata</taxon>
        <taxon>Vertebrata</taxon>
        <taxon>Euteleostomi</taxon>
        <taxon>Actinopterygii</taxon>
        <taxon>Chondrostei</taxon>
        <taxon>Acipenseriformes</taxon>
        <taxon>Acipenseridae</taxon>
        <taxon>Huso</taxon>
    </lineage>
</organism>
<evidence type="ECO:0000313" key="5">
    <source>
        <dbReference type="EMBL" id="KAK6492612.1"/>
    </source>
</evidence>
<dbReference type="PANTHER" id="PTHR13610:SF18">
    <property type="entry name" value="SI:DKEY-190G11.3"/>
    <property type="match status" value="1"/>
</dbReference>
<sequence>MEDGIEMLLLDEPTRFLLSHEPNPRLNMLIGGTLTSVYGLWAMFVLPGFRKVPFKLKVPFVPSSKVQTRNVMKLLEGRKGRLADLGSGDGRLVINAASMGFQSTGFEINSILLAYARIQARWKRIPSSEANFVNKDFWRTDLSRYNNVTAFLSPKCGMEPLEVKLVSELPDDARVIVCRFPFPHWKPTSSEGTGLDQVWAYDVQSVRNRPTQNGCSVEMGDPMVTFS</sequence>
<comment type="caution">
    <text evidence="5">The sequence shown here is derived from an EMBL/GenBank/DDBJ whole genome shotgun (WGS) entry which is preliminary data.</text>
</comment>
<evidence type="ECO:0000256" key="2">
    <source>
        <dbReference type="ARBA" id="ARBA00022603"/>
    </source>
</evidence>
<evidence type="ECO:0000256" key="3">
    <source>
        <dbReference type="ARBA" id="ARBA00022679"/>
    </source>
</evidence>
<dbReference type="InterPro" id="IPR029063">
    <property type="entry name" value="SAM-dependent_MTases_sf"/>
</dbReference>
<keyword evidence="3" id="KW-0808">Transferase</keyword>
<dbReference type="Proteomes" id="UP001369086">
    <property type="component" value="Unassembled WGS sequence"/>
</dbReference>
<dbReference type="SUPFAM" id="SSF53335">
    <property type="entry name" value="S-adenosyl-L-methionine-dependent methyltransferases"/>
    <property type="match status" value="1"/>
</dbReference>
<dbReference type="EMBL" id="JAHFZB010000002">
    <property type="protein sequence ID" value="KAK6492612.1"/>
    <property type="molecule type" value="Genomic_DNA"/>
</dbReference>
<gene>
    <name evidence="6" type="ORF">HHUSO_G1332</name>
    <name evidence="5" type="ORF">HHUSO_G1983</name>
</gene>
<proteinExistence type="inferred from homology"/>
<evidence type="ECO:0000313" key="6">
    <source>
        <dbReference type="EMBL" id="KAK6494715.1"/>
    </source>
</evidence>